<sequence>MKMMKKKKLLEFAIANCEDETARRWLRENSESDSFFQLVDMFYFLKKHIDEEEKKDHSDSVHITFDAHGCISDSMIPASCLLPLSSITDVILYSPWNCTITPDVAYGVATGRIKPRHREFYSRTGQGCEVPDEKHRPTKLPDCWNSMKKAGDQKIPNITVSPMTPPDDGTWKRFESLKEQHGQPGSNRIVIPFIVPAGSSSLERVPFFNVTLALSLVLLSSRFEATVHLTACLSNSSAEKFDQEYLKQQYACCINDTGMKCSPDMLNLLTFQCELSMDAADQLINDIFSFVDLQKKHADKLNELANELEGHKYNSNVSKIVGSSLSAGGAAALTLSGLTILCTGGAAIPFLGVTGAIASGLGLATSIGSDVADAVVSSSTMDEAKQILERIQKLGEEIQELTRSLVENAGKEDLSEGPRFWSSGKVPTGAATAIRVC</sequence>
<accession>A0AAV1Q5S9</accession>
<keyword evidence="2" id="KW-1185">Reference proteome</keyword>
<reference evidence="1 2" key="1">
    <citation type="submission" date="2024-01" db="EMBL/GenBank/DDBJ databases">
        <authorList>
            <person name="Alioto T."/>
            <person name="Alioto T."/>
            <person name="Gomez Garrido J."/>
        </authorList>
    </citation>
    <scope>NUCLEOTIDE SEQUENCE [LARGE SCALE GENOMIC DNA]</scope>
</reference>
<dbReference type="AlphaFoldDB" id="A0AAV1Q5S9"/>
<protein>
    <submittedName>
        <fullName evidence="1">Uncharacterized protein LOC121884734</fullName>
    </submittedName>
</protein>
<name>A0AAV1Q5S9_SCOSC</name>
<dbReference type="Proteomes" id="UP001314229">
    <property type="component" value="Unassembled WGS sequence"/>
</dbReference>
<dbReference type="EMBL" id="CAWUFR010000526">
    <property type="protein sequence ID" value="CAK6978913.1"/>
    <property type="molecule type" value="Genomic_DNA"/>
</dbReference>
<organism evidence="1 2">
    <name type="scientific">Scomber scombrus</name>
    <name type="common">Atlantic mackerel</name>
    <name type="synonym">Scomber vernalis</name>
    <dbReference type="NCBI Taxonomy" id="13677"/>
    <lineage>
        <taxon>Eukaryota</taxon>
        <taxon>Metazoa</taxon>
        <taxon>Chordata</taxon>
        <taxon>Craniata</taxon>
        <taxon>Vertebrata</taxon>
        <taxon>Euteleostomi</taxon>
        <taxon>Actinopterygii</taxon>
        <taxon>Neopterygii</taxon>
        <taxon>Teleostei</taxon>
        <taxon>Neoteleostei</taxon>
        <taxon>Acanthomorphata</taxon>
        <taxon>Pelagiaria</taxon>
        <taxon>Scombriformes</taxon>
        <taxon>Scombridae</taxon>
        <taxon>Scomber</taxon>
    </lineage>
</organism>
<evidence type="ECO:0000313" key="1">
    <source>
        <dbReference type="EMBL" id="CAK6978913.1"/>
    </source>
</evidence>
<evidence type="ECO:0000313" key="2">
    <source>
        <dbReference type="Proteomes" id="UP001314229"/>
    </source>
</evidence>
<comment type="caution">
    <text evidence="1">The sequence shown here is derived from an EMBL/GenBank/DDBJ whole genome shotgun (WGS) entry which is preliminary data.</text>
</comment>
<gene>
    <name evidence="1" type="ORF">FSCOSCO3_A015272</name>
</gene>
<proteinExistence type="predicted"/>